<dbReference type="InParanoid" id="H2XZ13"/>
<dbReference type="SMART" id="SM00209">
    <property type="entry name" value="TSP1"/>
    <property type="match status" value="4"/>
</dbReference>
<dbReference type="PANTHER" id="PTHR20920">
    <property type="entry name" value="RPE-SPONDIN"/>
    <property type="match status" value="1"/>
</dbReference>
<dbReference type="InterPro" id="IPR000884">
    <property type="entry name" value="TSP1_rpt"/>
</dbReference>
<keyword evidence="6" id="KW-1185">Reference proteome</keyword>
<feature type="domain" description="Spondin-like TSP1" evidence="4">
    <location>
        <begin position="225"/>
        <end position="276"/>
    </location>
</feature>
<feature type="domain" description="Spondin-like TSP1" evidence="4">
    <location>
        <begin position="60"/>
        <end position="111"/>
    </location>
</feature>
<evidence type="ECO:0000256" key="1">
    <source>
        <dbReference type="ARBA" id="ARBA00022729"/>
    </source>
</evidence>
<dbReference type="PROSITE" id="PS50092">
    <property type="entry name" value="TSP1"/>
    <property type="match status" value="4"/>
</dbReference>
<dbReference type="GeneTree" id="ENSGT00940000154910"/>
<dbReference type="InterPro" id="IPR036383">
    <property type="entry name" value="TSP1_rpt_sf"/>
</dbReference>
<sequence length="281" mass="31028">MQQRSRNLNGQPPFYGRRRRFGRIFWGGRRRRSRQKYGSGSVKCPIEKRRCALPPCRVDCKVGPWSRFCPCSASCGGGRKTRTRKIITRPQHGGTRCPALSDTQTCNNNICSIDCKVGPWSKFGTCSASCGGGRRFRTRKIITRPQHGGTRCPALSDTQSCNKNICSIDCKVGPWSKFGRCSASCGGGRKTRTRKIITRPQHGGTRCPALSDTQSCNNNNCPIDCRVGPWSKFGRCSASCGGGRKTRTRKIITRPQYGGTKCPALTDTQTCNKNICSIDCK</sequence>
<keyword evidence="1" id="KW-0732">Signal</keyword>
<dbReference type="EMBL" id="EAAA01001068">
    <property type="status" value="NOT_ANNOTATED_CDS"/>
    <property type="molecule type" value="Genomic_DNA"/>
</dbReference>
<dbReference type="OMA" id="HGGTRCP"/>
<reference evidence="5" key="4">
    <citation type="submission" date="2025-09" db="UniProtKB">
        <authorList>
            <consortium name="Ensembl"/>
        </authorList>
    </citation>
    <scope>IDENTIFICATION</scope>
</reference>
<dbReference type="Pfam" id="PF19028">
    <property type="entry name" value="TSP1_spondin"/>
    <property type="match status" value="4"/>
</dbReference>
<dbReference type="InterPro" id="IPR039942">
    <property type="entry name" value="SBSPO"/>
</dbReference>
<proteinExistence type="predicted"/>
<dbReference type="PANTHER" id="PTHR20920:SF5">
    <property type="entry name" value="SMB DOMAIN-CONTAINING PROTEIN"/>
    <property type="match status" value="1"/>
</dbReference>
<evidence type="ECO:0000313" key="5">
    <source>
        <dbReference type="Ensembl" id="ENSCINP00000034897.1"/>
    </source>
</evidence>
<feature type="domain" description="Spondin-like TSP1" evidence="4">
    <location>
        <begin position="115"/>
        <end position="166"/>
    </location>
</feature>
<accession>H2XZ13</accession>
<dbReference type="Ensembl" id="ENSCINT00000035261.1">
    <property type="protein sequence ID" value="ENSCINP00000034897.1"/>
    <property type="gene ID" value="ENSCING00000024339.1"/>
</dbReference>
<reference evidence="6" key="1">
    <citation type="journal article" date="2002" name="Science">
        <title>The draft genome of Ciona intestinalis: insights into chordate and vertebrate origins.</title>
        <authorList>
            <person name="Dehal P."/>
            <person name="Satou Y."/>
            <person name="Campbell R.K."/>
            <person name="Chapman J."/>
            <person name="Degnan B."/>
            <person name="De Tomaso A."/>
            <person name="Davidson B."/>
            <person name="Di Gregorio A."/>
            <person name="Gelpke M."/>
            <person name="Goodstein D.M."/>
            <person name="Harafuji N."/>
            <person name="Hastings K.E."/>
            <person name="Ho I."/>
            <person name="Hotta K."/>
            <person name="Huang W."/>
            <person name="Kawashima T."/>
            <person name="Lemaire P."/>
            <person name="Martinez D."/>
            <person name="Meinertzhagen I.A."/>
            <person name="Necula S."/>
            <person name="Nonaka M."/>
            <person name="Putnam N."/>
            <person name="Rash S."/>
            <person name="Saiga H."/>
            <person name="Satake M."/>
            <person name="Terry A."/>
            <person name="Yamada L."/>
            <person name="Wang H.G."/>
            <person name="Awazu S."/>
            <person name="Azumi K."/>
            <person name="Boore J."/>
            <person name="Branno M."/>
            <person name="Chin-Bow S."/>
            <person name="DeSantis R."/>
            <person name="Doyle S."/>
            <person name="Francino P."/>
            <person name="Keys D.N."/>
            <person name="Haga S."/>
            <person name="Hayashi H."/>
            <person name="Hino K."/>
            <person name="Imai K.S."/>
            <person name="Inaba K."/>
            <person name="Kano S."/>
            <person name="Kobayashi K."/>
            <person name="Kobayashi M."/>
            <person name="Lee B.I."/>
            <person name="Makabe K.W."/>
            <person name="Manohar C."/>
            <person name="Matassi G."/>
            <person name="Medina M."/>
            <person name="Mochizuki Y."/>
            <person name="Mount S."/>
            <person name="Morishita T."/>
            <person name="Miura S."/>
            <person name="Nakayama A."/>
            <person name="Nishizaka S."/>
            <person name="Nomoto H."/>
            <person name="Ohta F."/>
            <person name="Oishi K."/>
            <person name="Rigoutsos I."/>
            <person name="Sano M."/>
            <person name="Sasaki A."/>
            <person name="Sasakura Y."/>
            <person name="Shoguchi E."/>
            <person name="Shin-i T."/>
            <person name="Spagnuolo A."/>
            <person name="Stainier D."/>
            <person name="Suzuki M.M."/>
            <person name="Tassy O."/>
            <person name="Takatori N."/>
            <person name="Tokuoka M."/>
            <person name="Yagi K."/>
            <person name="Yoshizaki F."/>
            <person name="Wada S."/>
            <person name="Zhang C."/>
            <person name="Hyatt P.D."/>
            <person name="Larimer F."/>
            <person name="Detter C."/>
            <person name="Doggett N."/>
            <person name="Glavina T."/>
            <person name="Hawkins T."/>
            <person name="Richardson P."/>
            <person name="Lucas S."/>
            <person name="Kohara Y."/>
            <person name="Levine M."/>
            <person name="Satoh N."/>
            <person name="Rokhsar D.S."/>
        </authorList>
    </citation>
    <scope>NUCLEOTIDE SEQUENCE [LARGE SCALE GENOMIC DNA]</scope>
</reference>
<dbReference type="InterPro" id="IPR044004">
    <property type="entry name" value="TSP1_spondin_dom"/>
</dbReference>
<evidence type="ECO:0000256" key="3">
    <source>
        <dbReference type="ARBA" id="ARBA00023180"/>
    </source>
</evidence>
<dbReference type="SUPFAM" id="SSF82895">
    <property type="entry name" value="TSP-1 type 1 repeat"/>
    <property type="match status" value="4"/>
</dbReference>
<keyword evidence="2" id="KW-1015">Disulfide bond</keyword>
<dbReference type="Gene3D" id="2.20.100.10">
    <property type="entry name" value="Thrombospondin type-1 (TSP1) repeat"/>
    <property type="match status" value="4"/>
</dbReference>
<reference evidence="5" key="2">
    <citation type="journal article" date="2008" name="Genome Biol.">
        <title>Improved genome assembly and evidence-based global gene model set for the chordate Ciona intestinalis: new insight into intron and operon populations.</title>
        <authorList>
            <person name="Satou Y."/>
            <person name="Mineta K."/>
            <person name="Ogasawara M."/>
            <person name="Sasakura Y."/>
            <person name="Shoguchi E."/>
            <person name="Ueno K."/>
            <person name="Yamada L."/>
            <person name="Matsumoto J."/>
            <person name="Wasserscheid J."/>
            <person name="Dewar K."/>
            <person name="Wiley G.B."/>
            <person name="Macmil S.L."/>
            <person name="Roe B.A."/>
            <person name="Zeller R.W."/>
            <person name="Hastings K.E."/>
            <person name="Lemaire P."/>
            <person name="Lindquist E."/>
            <person name="Endo T."/>
            <person name="Hotta K."/>
            <person name="Inaba K."/>
        </authorList>
    </citation>
    <scope>NUCLEOTIDE SEQUENCE [LARGE SCALE GENOMIC DNA]</scope>
    <source>
        <strain evidence="5">wild type</strain>
    </source>
</reference>
<name>H2XZ13_CIOIN</name>
<dbReference type="Proteomes" id="UP000008144">
    <property type="component" value="Chromosome 13"/>
</dbReference>
<feature type="domain" description="Spondin-like TSP1" evidence="4">
    <location>
        <begin position="170"/>
        <end position="221"/>
    </location>
</feature>
<dbReference type="AlphaFoldDB" id="H2XZ13"/>
<organism evidence="5 6">
    <name type="scientific">Ciona intestinalis</name>
    <name type="common">Transparent sea squirt</name>
    <name type="synonym">Ascidia intestinalis</name>
    <dbReference type="NCBI Taxonomy" id="7719"/>
    <lineage>
        <taxon>Eukaryota</taxon>
        <taxon>Metazoa</taxon>
        <taxon>Chordata</taxon>
        <taxon>Tunicata</taxon>
        <taxon>Ascidiacea</taxon>
        <taxon>Phlebobranchia</taxon>
        <taxon>Cionidae</taxon>
        <taxon>Ciona</taxon>
    </lineage>
</organism>
<reference evidence="5" key="3">
    <citation type="submission" date="2025-08" db="UniProtKB">
        <authorList>
            <consortium name="Ensembl"/>
        </authorList>
    </citation>
    <scope>IDENTIFICATION</scope>
</reference>
<evidence type="ECO:0000259" key="4">
    <source>
        <dbReference type="Pfam" id="PF19028"/>
    </source>
</evidence>
<evidence type="ECO:0000313" key="6">
    <source>
        <dbReference type="Proteomes" id="UP000008144"/>
    </source>
</evidence>
<protein>
    <recommendedName>
        <fullName evidence="4">Spondin-like TSP1 domain-containing protein</fullName>
    </recommendedName>
</protein>
<dbReference type="HOGENOM" id="CLU_047129_0_1_1"/>
<dbReference type="FunFam" id="2.20.100.10:FF:000120">
    <property type="entry name" value="Thrombospondin, type I, domain-containing 7Ab"/>
    <property type="match status" value="4"/>
</dbReference>
<keyword evidence="3" id="KW-0325">Glycoprotein</keyword>
<evidence type="ECO:0000256" key="2">
    <source>
        <dbReference type="ARBA" id="ARBA00023157"/>
    </source>
</evidence>